<feature type="transmembrane region" description="Helical" evidence="1">
    <location>
        <begin position="12"/>
        <end position="31"/>
    </location>
</feature>
<reference evidence="2" key="2">
    <citation type="journal article" date="2015" name="Fish Shellfish Immunol.">
        <title>Early steps in the European eel (Anguilla anguilla)-Vibrio vulnificus interaction in the gills: Role of the RtxA13 toxin.</title>
        <authorList>
            <person name="Callol A."/>
            <person name="Pajuelo D."/>
            <person name="Ebbesson L."/>
            <person name="Teles M."/>
            <person name="MacKenzie S."/>
            <person name="Amaro C."/>
        </authorList>
    </citation>
    <scope>NUCLEOTIDE SEQUENCE</scope>
</reference>
<keyword evidence="1" id="KW-1133">Transmembrane helix</keyword>
<evidence type="ECO:0000256" key="1">
    <source>
        <dbReference type="SAM" id="Phobius"/>
    </source>
</evidence>
<accession>A0A0E9WVT8</accession>
<organism evidence="2">
    <name type="scientific">Anguilla anguilla</name>
    <name type="common">European freshwater eel</name>
    <name type="synonym">Muraena anguilla</name>
    <dbReference type="NCBI Taxonomy" id="7936"/>
    <lineage>
        <taxon>Eukaryota</taxon>
        <taxon>Metazoa</taxon>
        <taxon>Chordata</taxon>
        <taxon>Craniata</taxon>
        <taxon>Vertebrata</taxon>
        <taxon>Euteleostomi</taxon>
        <taxon>Actinopterygii</taxon>
        <taxon>Neopterygii</taxon>
        <taxon>Teleostei</taxon>
        <taxon>Anguilliformes</taxon>
        <taxon>Anguillidae</taxon>
        <taxon>Anguilla</taxon>
    </lineage>
</organism>
<keyword evidence="1" id="KW-0812">Transmembrane</keyword>
<reference evidence="2" key="1">
    <citation type="submission" date="2014-11" db="EMBL/GenBank/DDBJ databases">
        <authorList>
            <person name="Amaro Gonzalez C."/>
        </authorList>
    </citation>
    <scope>NUCLEOTIDE SEQUENCE</scope>
</reference>
<dbReference type="AlphaFoldDB" id="A0A0E9WVT8"/>
<proteinExistence type="predicted"/>
<name>A0A0E9WVT8_ANGAN</name>
<keyword evidence="1" id="KW-0472">Membrane</keyword>
<sequence>MFLYNHVFFGARLLWVVLALCLIISLALRWFEAPHTHTHTHTHRRTHKGRRFVSYSHQPVIT</sequence>
<protein>
    <submittedName>
        <fullName evidence="2">Uncharacterized protein</fullName>
    </submittedName>
</protein>
<dbReference type="EMBL" id="GBXM01014862">
    <property type="protein sequence ID" value="JAH93715.1"/>
    <property type="molecule type" value="Transcribed_RNA"/>
</dbReference>
<evidence type="ECO:0000313" key="2">
    <source>
        <dbReference type="EMBL" id="JAH93715.1"/>
    </source>
</evidence>